<protein>
    <submittedName>
        <fullName evidence="1">Uncharacterized protein</fullName>
    </submittedName>
</protein>
<reference evidence="1" key="1">
    <citation type="submission" date="2017-05" db="UniProtKB">
        <authorList>
            <consortium name="EnsemblMetazoa"/>
        </authorList>
    </citation>
    <scope>IDENTIFICATION</scope>
</reference>
<dbReference type="InParanoid" id="A0A1X7SDY4"/>
<dbReference type="EnsemblMetazoa" id="Aqu2.1.00283_001">
    <property type="protein sequence ID" value="Aqu2.1.00283_001"/>
    <property type="gene ID" value="Aqu2.1.00283"/>
</dbReference>
<dbReference type="AlphaFoldDB" id="A0A1X7SDY4"/>
<name>A0A1X7SDY4_AMPQE</name>
<organism evidence="1">
    <name type="scientific">Amphimedon queenslandica</name>
    <name type="common">Sponge</name>
    <dbReference type="NCBI Taxonomy" id="400682"/>
    <lineage>
        <taxon>Eukaryota</taxon>
        <taxon>Metazoa</taxon>
        <taxon>Porifera</taxon>
        <taxon>Demospongiae</taxon>
        <taxon>Heteroscleromorpha</taxon>
        <taxon>Haplosclerida</taxon>
        <taxon>Niphatidae</taxon>
        <taxon>Amphimedon</taxon>
    </lineage>
</organism>
<accession>A0A1X7SDY4</accession>
<evidence type="ECO:0000313" key="1">
    <source>
        <dbReference type="EnsemblMetazoa" id="Aqu2.1.00283_001"/>
    </source>
</evidence>
<sequence length="164" mass="18160">MELSQVTYRAQHTSASAPGRTWDDKIRALQEYQFNCSSTNITSLILGIDVRRATGSINLFPSVRVYRPNSNDPVNERTIYYSTSNVSTSGVFEYPLNPPIPVMSGDLLAVSQPREEESVVRVYYIESVSGISFSSSEEISIGSDEIDLGNTPITNQLILVYPVT</sequence>
<proteinExistence type="predicted"/>